<dbReference type="PANTHER" id="PTHR43303">
    <property type="entry name" value="NADPH DEHYDROGENASE C23G7.10C-RELATED"/>
    <property type="match status" value="1"/>
</dbReference>
<keyword evidence="2" id="KW-0285">Flavoprotein</keyword>
<organism evidence="7 8">
    <name type="scientific">Methylobacterium frigidaeris</name>
    <dbReference type="NCBI Taxonomy" id="2038277"/>
    <lineage>
        <taxon>Bacteria</taxon>
        <taxon>Pseudomonadati</taxon>
        <taxon>Pseudomonadota</taxon>
        <taxon>Alphaproteobacteria</taxon>
        <taxon>Hyphomicrobiales</taxon>
        <taxon>Methylobacteriaceae</taxon>
        <taxon>Methylobacterium</taxon>
    </lineage>
</organism>
<keyword evidence="5" id="KW-0560">Oxidoreductase</keyword>
<dbReference type="RefSeq" id="WP_238193538.1">
    <property type="nucleotide sequence ID" value="NZ_BPQJ01000068.1"/>
</dbReference>
<evidence type="ECO:0000256" key="4">
    <source>
        <dbReference type="ARBA" id="ARBA00022857"/>
    </source>
</evidence>
<dbReference type="Pfam" id="PF00724">
    <property type="entry name" value="Oxidored_FMN"/>
    <property type="match status" value="1"/>
</dbReference>
<dbReference type="EMBL" id="BPQJ01000068">
    <property type="protein sequence ID" value="GJD66523.1"/>
    <property type="molecule type" value="Genomic_DNA"/>
</dbReference>
<protein>
    <submittedName>
        <fullName evidence="7">NADPH dehydrogenase</fullName>
    </submittedName>
</protein>
<gene>
    <name evidence="7" type="primary">namA_6</name>
    <name evidence="7" type="ORF">MPEAHAMD_6721</name>
</gene>
<dbReference type="Gene3D" id="3.20.20.70">
    <property type="entry name" value="Aldolase class I"/>
    <property type="match status" value="1"/>
</dbReference>
<dbReference type="Proteomes" id="UP001055286">
    <property type="component" value="Unassembled WGS sequence"/>
</dbReference>
<dbReference type="InterPro" id="IPR013785">
    <property type="entry name" value="Aldolase_TIM"/>
</dbReference>
<name>A0AA37HIT4_9HYPH</name>
<accession>A0AA37HIT4</accession>
<dbReference type="InterPro" id="IPR044152">
    <property type="entry name" value="YqjM-like"/>
</dbReference>
<dbReference type="GO" id="GO:0050661">
    <property type="term" value="F:NADP binding"/>
    <property type="evidence" value="ECO:0007669"/>
    <property type="project" value="InterPro"/>
</dbReference>
<dbReference type="CDD" id="cd02932">
    <property type="entry name" value="OYE_YqiM_FMN"/>
    <property type="match status" value="1"/>
</dbReference>
<feature type="domain" description="NADH:flavin oxidoreductase/NADH oxidase N-terminal" evidence="6">
    <location>
        <begin position="21"/>
        <end position="361"/>
    </location>
</feature>
<evidence type="ECO:0000256" key="1">
    <source>
        <dbReference type="ARBA" id="ARBA00001917"/>
    </source>
</evidence>
<evidence type="ECO:0000256" key="2">
    <source>
        <dbReference type="ARBA" id="ARBA00022630"/>
    </source>
</evidence>
<evidence type="ECO:0000256" key="3">
    <source>
        <dbReference type="ARBA" id="ARBA00022643"/>
    </source>
</evidence>
<reference evidence="7" key="2">
    <citation type="submission" date="2021-08" db="EMBL/GenBank/DDBJ databases">
        <authorList>
            <person name="Tani A."/>
            <person name="Ola A."/>
            <person name="Ogura Y."/>
            <person name="Katsura K."/>
            <person name="Hayashi T."/>
        </authorList>
    </citation>
    <scope>NUCLEOTIDE SEQUENCE</scope>
    <source>
        <strain evidence="7">JCM 32048</strain>
    </source>
</reference>
<evidence type="ECO:0000256" key="5">
    <source>
        <dbReference type="ARBA" id="ARBA00023002"/>
    </source>
</evidence>
<dbReference type="AlphaFoldDB" id="A0AA37HIT4"/>
<evidence type="ECO:0000313" key="7">
    <source>
        <dbReference type="EMBL" id="GJD66523.1"/>
    </source>
</evidence>
<keyword evidence="3" id="KW-0288">FMN</keyword>
<proteinExistence type="predicted"/>
<dbReference type="SUPFAM" id="SSF51395">
    <property type="entry name" value="FMN-linked oxidoreductases"/>
    <property type="match status" value="1"/>
</dbReference>
<sequence length="407" mass="44243">MTAPPTTEGGHEGGHEGRPLLFQPFTIRGVTLKNRIVVSPMGTYAAEDGRLTPFQFAHYQRMAMGGAGLVIMEQTFVTRAGRVSNGDPGLWADSQIAPMAALVGEMKRYGARTAIQISHGGRKGGQQRAHEGNGPIGERDLAAGSEPLYPMGASAVPLSDGWQVPVAMSEAQIEGVIEAYVAGARRAVLAGFDLLELHLAHGYLLQSFLSPIANHRTDRWGGSLENRMRLPLTVVRRLRAMLPESMPLFARLSVTDWMEGGWTEADSVVLARELKDAGVDLIDCSSGGNMRAGATNSNLARGPGYQVALSDRLRREAGIPTAAVGMIRTPAHAERILREGRSDLVCIGRQMLFDPFWAHHAAWEMGVERDFASWPEPYGWWLDKWARALDANGEDPLGPERFADAAE</sequence>
<dbReference type="GO" id="GO:0003959">
    <property type="term" value="F:NADPH dehydrogenase activity"/>
    <property type="evidence" value="ECO:0007669"/>
    <property type="project" value="InterPro"/>
</dbReference>
<dbReference type="PANTHER" id="PTHR43303:SF4">
    <property type="entry name" value="NADPH DEHYDROGENASE C23G7.10C-RELATED"/>
    <property type="match status" value="1"/>
</dbReference>
<dbReference type="GO" id="GO:0010181">
    <property type="term" value="F:FMN binding"/>
    <property type="evidence" value="ECO:0007669"/>
    <property type="project" value="InterPro"/>
</dbReference>
<reference evidence="7" key="1">
    <citation type="journal article" date="2016" name="Front. Microbiol.">
        <title>Genome Sequence of the Piezophilic, Mesophilic Sulfate-Reducing Bacterium Desulfovibrio indicus J2T.</title>
        <authorList>
            <person name="Cao J."/>
            <person name="Maignien L."/>
            <person name="Shao Z."/>
            <person name="Alain K."/>
            <person name="Jebbar M."/>
        </authorList>
    </citation>
    <scope>NUCLEOTIDE SEQUENCE</scope>
    <source>
        <strain evidence="7">JCM 32048</strain>
    </source>
</reference>
<comment type="cofactor">
    <cofactor evidence="1">
        <name>FMN</name>
        <dbReference type="ChEBI" id="CHEBI:58210"/>
    </cofactor>
</comment>
<dbReference type="InterPro" id="IPR001155">
    <property type="entry name" value="OxRdtase_FMN_N"/>
</dbReference>
<evidence type="ECO:0000313" key="8">
    <source>
        <dbReference type="Proteomes" id="UP001055286"/>
    </source>
</evidence>
<keyword evidence="4" id="KW-0521">NADP</keyword>
<comment type="caution">
    <text evidence="7">The sequence shown here is derived from an EMBL/GenBank/DDBJ whole genome shotgun (WGS) entry which is preliminary data.</text>
</comment>
<evidence type="ECO:0000259" key="6">
    <source>
        <dbReference type="Pfam" id="PF00724"/>
    </source>
</evidence>
<keyword evidence="8" id="KW-1185">Reference proteome</keyword>